<keyword evidence="2" id="KW-0732">Signal</keyword>
<proteinExistence type="predicted"/>
<gene>
    <name evidence="3" type="ORF">FRC96_08740</name>
</gene>
<reference evidence="3 4" key="1">
    <citation type="submission" date="2019-08" db="EMBL/GenBank/DDBJ databases">
        <title>Bradymonadales sp. TMQ2.</title>
        <authorList>
            <person name="Liang Q."/>
        </authorList>
    </citation>
    <scope>NUCLEOTIDE SEQUENCE [LARGE SCALE GENOMIC DNA]</scope>
    <source>
        <strain evidence="3 4">TMQ2</strain>
    </source>
</reference>
<evidence type="ECO:0000313" key="3">
    <source>
        <dbReference type="EMBL" id="TXD36800.1"/>
    </source>
</evidence>
<accession>A0A5C6XC26</accession>
<evidence type="ECO:0000313" key="4">
    <source>
        <dbReference type="Proteomes" id="UP000321046"/>
    </source>
</evidence>
<dbReference type="AlphaFoldDB" id="A0A5C6XC26"/>
<feature type="chain" id="PRO_5022909720" description="Lipoprotein" evidence="2">
    <location>
        <begin position="20"/>
        <end position="305"/>
    </location>
</feature>
<evidence type="ECO:0000256" key="1">
    <source>
        <dbReference type="SAM" id="MobiDB-lite"/>
    </source>
</evidence>
<evidence type="ECO:0008006" key="5">
    <source>
        <dbReference type="Google" id="ProtNLM"/>
    </source>
</evidence>
<sequence>MRRLAISLPLVLSATFSLAACSDGEASRACTEAINCFAGEVCYAGFCTPDPGSEADAEDPDASEDADTPDADALDADAPDVDDRDVDDLDADEPDANQPDADEPDAEDADVDDPDADEPDADQPDADEPVDDDLYAIEVTWENAEWSEGDPNLDIDLHYCLQGAAEFEQSIRTELCINDQNTSDTWTIAGTDVEVHQRASTFRMPGPERVEHTYIEADTITYVGVHSFNYEGIDRLTATLRVRRGDTVIYEDQREVIGYGAVWFAAHIVWSSLGPPIIFEGLDCTENCVGDGFYAMPVPLPQPEP</sequence>
<dbReference type="RefSeq" id="WP_146974117.1">
    <property type="nucleotide sequence ID" value="NZ_VOSL01000043.1"/>
</dbReference>
<name>A0A5C6XC26_9DELT</name>
<dbReference type="PROSITE" id="PS51257">
    <property type="entry name" value="PROKAR_LIPOPROTEIN"/>
    <property type="match status" value="1"/>
</dbReference>
<organism evidence="3 4">
    <name type="scientific">Lujinxingia vulgaris</name>
    <dbReference type="NCBI Taxonomy" id="2600176"/>
    <lineage>
        <taxon>Bacteria</taxon>
        <taxon>Deltaproteobacteria</taxon>
        <taxon>Bradymonadales</taxon>
        <taxon>Lujinxingiaceae</taxon>
        <taxon>Lujinxingia</taxon>
    </lineage>
</organism>
<dbReference type="EMBL" id="VOSL01000043">
    <property type="protein sequence ID" value="TXD36800.1"/>
    <property type="molecule type" value="Genomic_DNA"/>
</dbReference>
<protein>
    <recommendedName>
        <fullName evidence="5">Lipoprotein</fullName>
    </recommendedName>
</protein>
<evidence type="ECO:0000256" key="2">
    <source>
        <dbReference type="SAM" id="SignalP"/>
    </source>
</evidence>
<dbReference type="Proteomes" id="UP000321046">
    <property type="component" value="Unassembled WGS sequence"/>
</dbReference>
<comment type="caution">
    <text evidence="3">The sequence shown here is derived from an EMBL/GenBank/DDBJ whole genome shotgun (WGS) entry which is preliminary data.</text>
</comment>
<feature type="compositionally biased region" description="Acidic residues" evidence="1">
    <location>
        <begin position="53"/>
        <end position="130"/>
    </location>
</feature>
<feature type="region of interest" description="Disordered" evidence="1">
    <location>
        <begin position="52"/>
        <end position="130"/>
    </location>
</feature>
<feature type="signal peptide" evidence="2">
    <location>
        <begin position="1"/>
        <end position="19"/>
    </location>
</feature>